<reference evidence="7 8" key="1">
    <citation type="journal article" date="2020" name="Microorganisms">
        <title>Osmotic Adaptation and Compatible Solute Biosynthesis of Phototrophic Bacteria as Revealed from Genome Analyses.</title>
        <authorList>
            <person name="Imhoff J.F."/>
            <person name="Rahn T."/>
            <person name="Kunzel S."/>
            <person name="Keller A."/>
            <person name="Neulinger S.C."/>
        </authorList>
    </citation>
    <scope>NUCLEOTIDE SEQUENCE [LARGE SCALE GENOMIC DNA]</scope>
    <source>
        <strain evidence="7 8">DSM 6210</strain>
    </source>
</reference>
<dbReference type="EMBL" id="NRRV01000059">
    <property type="protein sequence ID" value="MBK1632844.1"/>
    <property type="molecule type" value="Genomic_DNA"/>
</dbReference>
<dbReference type="Proteomes" id="UP000748752">
    <property type="component" value="Unassembled WGS sequence"/>
</dbReference>
<comment type="cofactor">
    <cofactor evidence="1">
        <name>Ni(2+)</name>
        <dbReference type="ChEBI" id="CHEBI:49786"/>
    </cofactor>
</comment>
<keyword evidence="3 6" id="KW-0533">Nickel</keyword>
<evidence type="ECO:0000313" key="7">
    <source>
        <dbReference type="EMBL" id="MBK1632844.1"/>
    </source>
</evidence>
<dbReference type="Gene3D" id="1.10.645.10">
    <property type="entry name" value="Cytochrome-c3 Hydrogenase, chain B"/>
    <property type="match status" value="1"/>
</dbReference>
<gene>
    <name evidence="7" type="ORF">CKO31_19245</name>
</gene>
<dbReference type="InterPro" id="IPR001501">
    <property type="entry name" value="Ni-dep_hyd_lsu"/>
</dbReference>
<dbReference type="RefSeq" id="WP_200240666.1">
    <property type="nucleotide sequence ID" value="NZ_NRRV01000059.1"/>
</dbReference>
<evidence type="ECO:0000313" key="8">
    <source>
        <dbReference type="Proteomes" id="UP000748752"/>
    </source>
</evidence>
<comment type="caution">
    <text evidence="7">The sequence shown here is derived from an EMBL/GenBank/DDBJ whole genome shotgun (WGS) entry which is preliminary data.</text>
</comment>
<evidence type="ECO:0000256" key="6">
    <source>
        <dbReference type="RuleBase" id="RU003896"/>
    </source>
</evidence>
<dbReference type="SUPFAM" id="SSF56762">
    <property type="entry name" value="HydB/Nqo4-like"/>
    <property type="match status" value="1"/>
</dbReference>
<evidence type="ECO:0000256" key="2">
    <source>
        <dbReference type="ARBA" id="ARBA00009292"/>
    </source>
</evidence>
<dbReference type="PANTHER" id="PTHR43600">
    <property type="entry name" value="COENZYME F420 HYDROGENASE, SUBUNIT ALPHA"/>
    <property type="match status" value="1"/>
</dbReference>
<dbReference type="PROSITE" id="PS00507">
    <property type="entry name" value="NI_HGENASE_L_1"/>
    <property type="match status" value="1"/>
</dbReference>
<proteinExistence type="inferred from homology"/>
<evidence type="ECO:0000256" key="4">
    <source>
        <dbReference type="ARBA" id="ARBA00022723"/>
    </source>
</evidence>
<dbReference type="InterPro" id="IPR029014">
    <property type="entry name" value="NiFe-Hase_large"/>
</dbReference>
<evidence type="ECO:0000256" key="5">
    <source>
        <dbReference type="ARBA" id="ARBA00023002"/>
    </source>
</evidence>
<protein>
    <submittedName>
        <fullName evidence="7">Ni/Fe hydrogenase subunit alpha</fullName>
    </submittedName>
</protein>
<dbReference type="Pfam" id="PF00374">
    <property type="entry name" value="NiFeSe_Hases"/>
    <property type="match status" value="2"/>
</dbReference>
<dbReference type="PROSITE" id="PS00508">
    <property type="entry name" value="NI_HGENASE_L_2"/>
    <property type="match status" value="1"/>
</dbReference>
<accession>A0ABS1CMY2</accession>
<evidence type="ECO:0000256" key="3">
    <source>
        <dbReference type="ARBA" id="ARBA00022596"/>
    </source>
</evidence>
<evidence type="ECO:0000256" key="1">
    <source>
        <dbReference type="ARBA" id="ARBA00001967"/>
    </source>
</evidence>
<name>A0ABS1CMY2_9GAMM</name>
<dbReference type="InterPro" id="IPR018194">
    <property type="entry name" value="Ni-dep_hyd_lsu_Ni_BS"/>
</dbReference>
<sequence>MSMPLETADHPERLRRVCIEPLTRVEGHGKVTLLLDDDDRVQQARLHIVELRGFERFIQGRPFWELPVTVQRLCGICPVSHHLAAAKACDRLAGAAELSPTAEKVRRLMHFGQVLQSHALHFFHLSSPDLLFGPDDDPAHRNIVGVIRDEPALARRGVLLRRYGQEVIRVCAGKSIHGTGAVPGGVNKALDNADRELLGADIAQVIDWAEDAVVLMQRLFEAGGDGYRRFATVPANSLSLVRPDGALELYDGGLRAHDRDGEPIFDHACDQDYGELLQEQVKPWSYMKFPFIAALGPEAGWYRVGPLARVNNCDFIDTPRAEAARRVFAAAGEGRPVQSVLATHWARLIELLHCAEAIARLLDDPDITGSDLLREGTPARSGIGVIEAPRGTLFHHYEIDADGLVTRANLIVSTTNNNQAMNASIRRVARDELDGHTLTEGLLNRIEVAIRAYDPCLSCATHALGQMPLAVTLERGDGALVDVLRRDPDGVVRRGAADAGSPSAKPPA</sequence>
<comment type="similarity">
    <text evidence="2 6">Belongs to the [NiFe]/[NiFeSe] hydrogenase large subunit family.</text>
</comment>
<dbReference type="PANTHER" id="PTHR43600:SF2">
    <property type="entry name" value="F420-NON-REDUCING HYDROGENASE VHU SUBUNIT A"/>
    <property type="match status" value="1"/>
</dbReference>
<keyword evidence="8" id="KW-1185">Reference proteome</keyword>
<keyword evidence="4 6" id="KW-0479">Metal-binding</keyword>
<keyword evidence="5 6" id="KW-0560">Oxidoreductase</keyword>
<organism evidence="7 8">
    <name type="scientific">Thiohalocapsa halophila</name>
    <dbReference type="NCBI Taxonomy" id="69359"/>
    <lineage>
        <taxon>Bacteria</taxon>
        <taxon>Pseudomonadati</taxon>
        <taxon>Pseudomonadota</taxon>
        <taxon>Gammaproteobacteria</taxon>
        <taxon>Chromatiales</taxon>
        <taxon>Chromatiaceae</taxon>
        <taxon>Thiohalocapsa</taxon>
    </lineage>
</organism>